<dbReference type="Proteomes" id="UP000054771">
    <property type="component" value="Unassembled WGS sequence"/>
</dbReference>
<feature type="transmembrane region" description="Helical" evidence="2">
    <location>
        <begin position="320"/>
        <end position="339"/>
    </location>
</feature>
<gene>
    <name evidence="3" type="ORF">ASPCAL08540</name>
</gene>
<accession>A0A0U5GQG4</accession>
<keyword evidence="4" id="KW-1185">Reference proteome</keyword>
<feature type="region of interest" description="Disordered" evidence="1">
    <location>
        <begin position="288"/>
        <end position="316"/>
    </location>
</feature>
<feature type="transmembrane region" description="Helical" evidence="2">
    <location>
        <begin position="264"/>
        <end position="283"/>
    </location>
</feature>
<feature type="transmembrane region" description="Helical" evidence="2">
    <location>
        <begin position="183"/>
        <end position="208"/>
    </location>
</feature>
<dbReference type="OrthoDB" id="10029326at2759"/>
<dbReference type="OMA" id="GVCSISW"/>
<name>A0A0U5GQG4_ASPCI</name>
<feature type="transmembrane region" description="Helical" evidence="2">
    <location>
        <begin position="234"/>
        <end position="252"/>
    </location>
</feature>
<feature type="compositionally biased region" description="Low complexity" evidence="1">
    <location>
        <begin position="294"/>
        <end position="310"/>
    </location>
</feature>
<feature type="transmembrane region" description="Helical" evidence="2">
    <location>
        <begin position="378"/>
        <end position="395"/>
    </location>
</feature>
<organism evidence="3 4">
    <name type="scientific">Aspergillus calidoustus</name>
    <dbReference type="NCBI Taxonomy" id="454130"/>
    <lineage>
        <taxon>Eukaryota</taxon>
        <taxon>Fungi</taxon>
        <taxon>Dikarya</taxon>
        <taxon>Ascomycota</taxon>
        <taxon>Pezizomycotina</taxon>
        <taxon>Eurotiomycetes</taxon>
        <taxon>Eurotiomycetidae</taxon>
        <taxon>Eurotiales</taxon>
        <taxon>Aspergillaceae</taxon>
        <taxon>Aspergillus</taxon>
        <taxon>Aspergillus subgen. Nidulantes</taxon>
    </lineage>
</organism>
<evidence type="ECO:0000313" key="3">
    <source>
        <dbReference type="EMBL" id="CEN61893.1"/>
    </source>
</evidence>
<evidence type="ECO:0000256" key="1">
    <source>
        <dbReference type="SAM" id="MobiDB-lite"/>
    </source>
</evidence>
<protein>
    <submittedName>
        <fullName evidence="3">Uncharacterized protein</fullName>
    </submittedName>
</protein>
<dbReference type="EMBL" id="CDMC01000006">
    <property type="protein sequence ID" value="CEN61893.1"/>
    <property type="molecule type" value="Genomic_DNA"/>
</dbReference>
<dbReference type="AlphaFoldDB" id="A0A0U5GQG4"/>
<keyword evidence="2" id="KW-0472">Membrane</keyword>
<keyword evidence="2" id="KW-1133">Transmembrane helix</keyword>
<feature type="transmembrane region" description="Helical" evidence="2">
    <location>
        <begin position="407"/>
        <end position="430"/>
    </location>
</feature>
<keyword evidence="2" id="KW-0812">Transmembrane</keyword>
<proteinExistence type="predicted"/>
<dbReference type="STRING" id="454130.A0A0U5GQG4"/>
<evidence type="ECO:0000256" key="2">
    <source>
        <dbReference type="SAM" id="Phobius"/>
    </source>
</evidence>
<reference evidence="4" key="1">
    <citation type="journal article" date="2016" name="Genome Announc.">
        <title>Draft genome sequences of fungus Aspergillus calidoustus.</title>
        <authorList>
            <person name="Horn F."/>
            <person name="Linde J."/>
            <person name="Mattern D.J."/>
            <person name="Walther G."/>
            <person name="Guthke R."/>
            <person name="Scherlach K."/>
            <person name="Martin K."/>
            <person name="Brakhage A.A."/>
            <person name="Petzke L."/>
            <person name="Valiante V."/>
        </authorList>
    </citation>
    <scope>NUCLEOTIDE SEQUENCE [LARGE SCALE GENOMIC DNA]</scope>
    <source>
        <strain evidence="4">SF006504</strain>
    </source>
</reference>
<sequence length="446" mass="49531">MIRWNWWQCAGHVHAKEIESTHRSAIDHKFPISRKKMFPSSLLPSSFPAIEAITQLKMPAQPHDDPFWKRALWAAPFLPLAIWPWLEGEVSAAHVIPYLLQMAKDGTWTSSNGEVTLSMTEPHLGIPLLDNAMGPLLAVFTPSMTGIDLVSRLQMVSFLTDVGPLFVVGMLEKFRRRHHWSAILYPFLFAIACQFFGIGKLAGVYYLIEYLWSPAVTLPTAQSASMPKATVDSLLGAILLVYYPLVAGSYFAPTVEGRVTSNALWQFFPILVVLAQGVLFAFLRGREKSDDKTGGASAKSTSKSGKAATGPAATRPDMPAIRRTLATLSIISTLAFLYTRVTRPADMSMTEIFFPVDSGTPIDSFETAVRRMLQWDQVCWVLPGYYWLLLSFRDLSLKDVDVPWGRVVGALVLGTVGLGAGATFGLVWLWRESLLERCFEGRGKRD</sequence>
<evidence type="ECO:0000313" key="4">
    <source>
        <dbReference type="Proteomes" id="UP000054771"/>
    </source>
</evidence>